<name>A0A1V6TWE4_9EURO</name>
<reference evidence="2" key="1">
    <citation type="journal article" date="2017" name="Nat. Microbiol.">
        <title>Global analysis of biosynthetic gene clusters reveals vast potential of secondary metabolite production in Penicillium species.</title>
        <authorList>
            <person name="Nielsen J.C."/>
            <person name="Grijseels S."/>
            <person name="Prigent S."/>
            <person name="Ji B."/>
            <person name="Dainat J."/>
            <person name="Nielsen K.F."/>
            <person name="Frisvad J.C."/>
            <person name="Workman M."/>
            <person name="Nielsen J."/>
        </authorList>
    </citation>
    <scope>NUCLEOTIDE SEQUENCE [LARGE SCALE GENOMIC DNA]</scope>
    <source>
        <strain evidence="2">IBT 14082</strain>
    </source>
</reference>
<dbReference type="Proteomes" id="UP000191342">
    <property type="component" value="Unassembled WGS sequence"/>
</dbReference>
<dbReference type="OrthoDB" id="10029326at2759"/>
<evidence type="ECO:0000313" key="2">
    <source>
        <dbReference type="Proteomes" id="UP000191342"/>
    </source>
</evidence>
<accession>A0A1V6TWE4</accession>
<keyword evidence="2" id="KW-1185">Reference proteome</keyword>
<gene>
    <name evidence="1" type="ORF">PENFLA_c002G05660</name>
</gene>
<proteinExistence type="predicted"/>
<dbReference type="InterPro" id="IPR036188">
    <property type="entry name" value="FAD/NAD-bd_sf"/>
</dbReference>
<dbReference type="Gene3D" id="3.50.50.60">
    <property type="entry name" value="FAD/NAD(P)-binding domain"/>
    <property type="match status" value="1"/>
</dbReference>
<protein>
    <recommendedName>
        <fullName evidence="3">FAD-binding domain-containing protein</fullName>
    </recommendedName>
</protein>
<comment type="caution">
    <text evidence="1">The sequence shown here is derived from an EMBL/GenBank/DDBJ whole genome shotgun (WGS) entry which is preliminary data.</text>
</comment>
<sequence>MGHAASVHFPDLESQDQHRALKALVDSISQKDKRLPNKAVLRIDQTNSGVSANCEDGSFYNGNVVVGCDGVDSKASTRRLQRTVSEGPRQNDLFIASNADNYCNHDGRTNRNGLYDITIRKILRHSWSGKLHNFGISDPTYGDLRHF</sequence>
<evidence type="ECO:0000313" key="1">
    <source>
        <dbReference type="EMBL" id="OQE30702.1"/>
    </source>
</evidence>
<dbReference type="SUPFAM" id="SSF51905">
    <property type="entry name" value="FAD/NAD(P)-binding domain"/>
    <property type="match status" value="1"/>
</dbReference>
<dbReference type="EMBL" id="MLQL01000002">
    <property type="protein sequence ID" value="OQE30702.1"/>
    <property type="molecule type" value="Genomic_DNA"/>
</dbReference>
<dbReference type="STRING" id="254877.A0A1V6TWE4"/>
<organism evidence="1 2">
    <name type="scientific">Penicillium flavigenum</name>
    <dbReference type="NCBI Taxonomy" id="254877"/>
    <lineage>
        <taxon>Eukaryota</taxon>
        <taxon>Fungi</taxon>
        <taxon>Dikarya</taxon>
        <taxon>Ascomycota</taxon>
        <taxon>Pezizomycotina</taxon>
        <taxon>Eurotiomycetes</taxon>
        <taxon>Eurotiomycetidae</taxon>
        <taxon>Eurotiales</taxon>
        <taxon>Aspergillaceae</taxon>
        <taxon>Penicillium</taxon>
    </lineage>
</organism>
<evidence type="ECO:0008006" key="3">
    <source>
        <dbReference type="Google" id="ProtNLM"/>
    </source>
</evidence>
<dbReference type="AlphaFoldDB" id="A0A1V6TWE4"/>